<dbReference type="RefSeq" id="XP_024945707.1">
    <property type="nucleotide sequence ID" value="XM_025089939.1"/>
</dbReference>
<dbReference type="KEGG" id="ccin:112495091"/>
<dbReference type="AlphaFoldDB" id="A0AAJ7RSD8"/>
<organism evidence="1 2">
    <name type="scientific">Cephus cinctus</name>
    <name type="common">Wheat stem sawfly</name>
    <dbReference type="NCBI Taxonomy" id="211228"/>
    <lineage>
        <taxon>Eukaryota</taxon>
        <taxon>Metazoa</taxon>
        <taxon>Ecdysozoa</taxon>
        <taxon>Arthropoda</taxon>
        <taxon>Hexapoda</taxon>
        <taxon>Insecta</taxon>
        <taxon>Pterygota</taxon>
        <taxon>Neoptera</taxon>
        <taxon>Endopterygota</taxon>
        <taxon>Hymenoptera</taxon>
        <taxon>Cephoidea</taxon>
        <taxon>Cephidae</taxon>
        <taxon>Cephus</taxon>
    </lineage>
</organism>
<accession>A0AAJ7RSD8</accession>
<dbReference type="GeneID" id="112495091"/>
<proteinExistence type="predicted"/>
<sequence length="123" mass="14275">MHRSPWVNVAQGKTVKACFQSVSEQCLQGMLRHVVSTRQIYVWMDNLGKKSRCLRPIPFFLFPPIVILPEKERRTDRTSRYLNCRTYIPAEASEWLGLASQIGDAEWTERVYQEAYKASPTPN</sequence>
<evidence type="ECO:0000313" key="2">
    <source>
        <dbReference type="RefSeq" id="XP_024945707.1"/>
    </source>
</evidence>
<reference evidence="2" key="1">
    <citation type="submission" date="2025-08" db="UniProtKB">
        <authorList>
            <consortium name="RefSeq"/>
        </authorList>
    </citation>
    <scope>IDENTIFICATION</scope>
</reference>
<gene>
    <name evidence="2" type="primary">LOC112495091</name>
</gene>
<protein>
    <submittedName>
        <fullName evidence="2">Uncharacterized protein LOC112495091 isoform X1</fullName>
    </submittedName>
</protein>
<name>A0AAJ7RSD8_CEPCN</name>
<dbReference type="Proteomes" id="UP000694920">
    <property type="component" value="Unplaced"/>
</dbReference>
<evidence type="ECO:0000313" key="1">
    <source>
        <dbReference type="Proteomes" id="UP000694920"/>
    </source>
</evidence>
<keyword evidence="1" id="KW-1185">Reference proteome</keyword>